<sequence length="89" mass="10141">MMSILLATSQNGVIGKNRQLPWDIPEDLRYIKRVTLKSTCLSGATPHYNAGLESLDFAEYRNLFHVNVFVSNHCHHKHSITSGSKKFRL</sequence>
<dbReference type="GO" id="GO:0004146">
    <property type="term" value="F:dihydrofolate reductase activity"/>
    <property type="evidence" value="ECO:0007669"/>
    <property type="project" value="UniProtKB-EC"/>
</dbReference>
<evidence type="ECO:0000313" key="6">
    <source>
        <dbReference type="Proteomes" id="UP000663505"/>
    </source>
</evidence>
<dbReference type="KEGG" id="afx:JZ786_19690"/>
<dbReference type="EC" id="1.5.1.3" evidence="1"/>
<name>A0A9X7VY62_9BACL</name>
<reference evidence="5 6" key="1">
    <citation type="submission" date="2021-02" db="EMBL/GenBank/DDBJ databases">
        <title>Alicyclobacillus curvatus sp. nov. and Alicyclobacillus mengziensis sp. nov., two acidophilic bacteria isolated from acid mine drainage.</title>
        <authorList>
            <person name="Huang Y."/>
        </authorList>
    </citation>
    <scope>NUCLEOTIDE SEQUENCE [LARGE SCALE GENOMIC DNA]</scope>
    <source>
        <strain evidence="5 6">S30H14</strain>
    </source>
</reference>
<evidence type="ECO:0000313" key="5">
    <source>
        <dbReference type="EMBL" id="QSO46647.1"/>
    </source>
</evidence>
<gene>
    <name evidence="5" type="ORF">JZ786_19690</name>
</gene>
<evidence type="ECO:0000256" key="1">
    <source>
        <dbReference type="ARBA" id="ARBA00012856"/>
    </source>
</evidence>
<evidence type="ECO:0000256" key="3">
    <source>
        <dbReference type="ARBA" id="ARBA00023002"/>
    </source>
</evidence>
<dbReference type="Proteomes" id="UP000663505">
    <property type="component" value="Chromosome"/>
</dbReference>
<dbReference type="Gene3D" id="3.40.430.10">
    <property type="entry name" value="Dihydrofolate Reductase, subunit A"/>
    <property type="match status" value="1"/>
</dbReference>
<keyword evidence="2" id="KW-0521">NADP</keyword>
<feature type="domain" description="DHFR" evidence="4">
    <location>
        <begin position="1"/>
        <end position="44"/>
    </location>
</feature>
<dbReference type="SUPFAM" id="SSF53597">
    <property type="entry name" value="Dihydrofolate reductase-like"/>
    <property type="match status" value="1"/>
</dbReference>
<evidence type="ECO:0000259" key="4">
    <source>
        <dbReference type="Pfam" id="PF00186"/>
    </source>
</evidence>
<dbReference type="EMBL" id="CP071182">
    <property type="protein sequence ID" value="QSO46647.1"/>
    <property type="molecule type" value="Genomic_DNA"/>
</dbReference>
<protein>
    <recommendedName>
        <fullName evidence="1">dihydrofolate reductase</fullName>
        <ecNumber evidence="1">1.5.1.3</ecNumber>
    </recommendedName>
</protein>
<dbReference type="InterPro" id="IPR017925">
    <property type="entry name" value="DHFR_CS"/>
</dbReference>
<evidence type="ECO:0000256" key="2">
    <source>
        <dbReference type="ARBA" id="ARBA00022857"/>
    </source>
</evidence>
<dbReference type="InterPro" id="IPR024072">
    <property type="entry name" value="DHFR-like_dom_sf"/>
</dbReference>
<proteinExistence type="predicted"/>
<keyword evidence="6" id="KW-1185">Reference proteome</keyword>
<accession>A0A9X7VY62</accession>
<dbReference type="AlphaFoldDB" id="A0A9X7VY62"/>
<dbReference type="GO" id="GO:0046654">
    <property type="term" value="P:tetrahydrofolate biosynthetic process"/>
    <property type="evidence" value="ECO:0007669"/>
    <property type="project" value="InterPro"/>
</dbReference>
<keyword evidence="3" id="KW-0560">Oxidoreductase</keyword>
<dbReference type="InterPro" id="IPR001796">
    <property type="entry name" value="DHFR_dom"/>
</dbReference>
<dbReference type="Pfam" id="PF00186">
    <property type="entry name" value="DHFR_1"/>
    <property type="match status" value="1"/>
</dbReference>
<organism evidence="5 6">
    <name type="scientific">Alicyclobacillus mengziensis</name>
    <dbReference type="NCBI Taxonomy" id="2931921"/>
    <lineage>
        <taxon>Bacteria</taxon>
        <taxon>Bacillati</taxon>
        <taxon>Bacillota</taxon>
        <taxon>Bacilli</taxon>
        <taxon>Bacillales</taxon>
        <taxon>Alicyclobacillaceae</taxon>
        <taxon>Alicyclobacillus</taxon>
    </lineage>
</organism>
<dbReference type="PROSITE" id="PS00075">
    <property type="entry name" value="DHFR_1"/>
    <property type="match status" value="1"/>
</dbReference>